<feature type="compositionally biased region" description="Polar residues" evidence="2">
    <location>
        <begin position="186"/>
        <end position="200"/>
    </location>
</feature>
<reference evidence="3" key="1">
    <citation type="submission" date="2021-01" db="UniProtKB">
        <authorList>
            <consortium name="EnsemblPlants"/>
        </authorList>
    </citation>
    <scope>IDENTIFICATION</scope>
</reference>
<feature type="region of interest" description="Disordered" evidence="2">
    <location>
        <begin position="51"/>
        <end position="71"/>
    </location>
</feature>
<dbReference type="AlphaFoldDB" id="A0A7N0T6U1"/>
<dbReference type="PANTHER" id="PTHR36790:SF1">
    <property type="entry name" value="MYELIN TRANSCRIPTION FACTOR"/>
    <property type="match status" value="1"/>
</dbReference>
<proteinExistence type="predicted"/>
<dbReference type="PANTHER" id="PTHR36790">
    <property type="entry name" value="MYELIN TRANSCRIPTION FACTOR"/>
    <property type="match status" value="1"/>
</dbReference>
<dbReference type="Proteomes" id="UP000594263">
    <property type="component" value="Unplaced"/>
</dbReference>
<feature type="compositionally biased region" description="Basic and acidic residues" evidence="2">
    <location>
        <begin position="58"/>
        <end position="70"/>
    </location>
</feature>
<evidence type="ECO:0000256" key="1">
    <source>
        <dbReference type="SAM" id="Coils"/>
    </source>
</evidence>
<organism evidence="3 4">
    <name type="scientific">Kalanchoe fedtschenkoi</name>
    <name type="common">Lavender scallops</name>
    <name type="synonym">South American air plant</name>
    <dbReference type="NCBI Taxonomy" id="63787"/>
    <lineage>
        <taxon>Eukaryota</taxon>
        <taxon>Viridiplantae</taxon>
        <taxon>Streptophyta</taxon>
        <taxon>Embryophyta</taxon>
        <taxon>Tracheophyta</taxon>
        <taxon>Spermatophyta</taxon>
        <taxon>Magnoliopsida</taxon>
        <taxon>eudicotyledons</taxon>
        <taxon>Gunneridae</taxon>
        <taxon>Pentapetalae</taxon>
        <taxon>Saxifragales</taxon>
        <taxon>Crassulaceae</taxon>
        <taxon>Kalanchoe</taxon>
    </lineage>
</organism>
<feature type="coiled-coil region" evidence="1">
    <location>
        <begin position="88"/>
        <end position="115"/>
    </location>
</feature>
<name>A0A7N0T6U1_KALFE</name>
<dbReference type="OMA" id="SCCDRES"/>
<sequence>MLTLQNPVAASHDKMPKPARKPLQPRNSNAINSTVAKLKSIIKRDEAPDSGVLKGRVKASEETGERDWNKENIPVTMEGFDSSLGEELIEARKRVERLKLDKEKTEEKLKERDALFELWREGLETRGKEQIKLEIEMDRLYRINELRALTRISPIRSLREKEETRFSTRPLSILKWDEDEMEESVGENSIGSPAGSTGNSGAVAEIID</sequence>
<accession>A0A7N0T6U1</accession>
<feature type="region of interest" description="Disordered" evidence="2">
    <location>
        <begin position="182"/>
        <end position="208"/>
    </location>
</feature>
<evidence type="ECO:0000313" key="4">
    <source>
        <dbReference type="Proteomes" id="UP000594263"/>
    </source>
</evidence>
<keyword evidence="1" id="KW-0175">Coiled coil</keyword>
<keyword evidence="4" id="KW-1185">Reference proteome</keyword>
<protein>
    <submittedName>
        <fullName evidence="3">Uncharacterized protein</fullName>
    </submittedName>
</protein>
<dbReference type="Gramene" id="Kaladp0024s0440.1.v1.1">
    <property type="protein sequence ID" value="Kaladp0024s0440.1.v1.1"/>
    <property type="gene ID" value="Kaladp0024s0440.v1.1"/>
</dbReference>
<evidence type="ECO:0000313" key="3">
    <source>
        <dbReference type="EnsemblPlants" id="Kaladp0024s0440.1.v1.1"/>
    </source>
</evidence>
<dbReference type="EnsemblPlants" id="Kaladp0024s0440.1.v1.1">
    <property type="protein sequence ID" value="Kaladp0024s0440.1.v1.1"/>
    <property type="gene ID" value="Kaladp0024s0440.v1.1"/>
</dbReference>
<evidence type="ECO:0000256" key="2">
    <source>
        <dbReference type="SAM" id="MobiDB-lite"/>
    </source>
</evidence>
<feature type="region of interest" description="Disordered" evidence="2">
    <location>
        <begin position="1"/>
        <end position="30"/>
    </location>
</feature>